<keyword evidence="5" id="KW-1185">Reference proteome</keyword>
<evidence type="ECO:0000313" key="4">
    <source>
        <dbReference type="EMBL" id="KAL3856387.1"/>
    </source>
</evidence>
<dbReference type="InterPro" id="IPR033113">
    <property type="entry name" value="PLA2_histidine"/>
</dbReference>
<reference evidence="4 5" key="1">
    <citation type="submission" date="2024-11" db="EMBL/GenBank/DDBJ databases">
        <title>Chromosome-level genome assembly of the freshwater bivalve Anodonta woodiana.</title>
        <authorList>
            <person name="Chen X."/>
        </authorList>
    </citation>
    <scope>NUCLEOTIDE SEQUENCE [LARGE SCALE GENOMIC DNA]</scope>
    <source>
        <strain evidence="4">MN2024</strain>
        <tissue evidence="4">Gills</tissue>
    </source>
</reference>
<evidence type="ECO:0000313" key="5">
    <source>
        <dbReference type="Proteomes" id="UP001634394"/>
    </source>
</evidence>
<dbReference type="GO" id="GO:0005576">
    <property type="term" value="C:extracellular region"/>
    <property type="evidence" value="ECO:0007669"/>
    <property type="project" value="UniProtKB-SubCell"/>
</dbReference>
<evidence type="ECO:0000256" key="2">
    <source>
        <dbReference type="ARBA" id="ARBA00022525"/>
    </source>
</evidence>
<dbReference type="PANTHER" id="PTHR12253">
    <property type="entry name" value="RH14732P"/>
    <property type="match status" value="1"/>
</dbReference>
<gene>
    <name evidence="4" type="ORF">ACJMK2_011154</name>
</gene>
<dbReference type="PROSITE" id="PS00118">
    <property type="entry name" value="PA2_HIS"/>
    <property type="match status" value="1"/>
</dbReference>
<dbReference type="InterPro" id="IPR016090">
    <property type="entry name" value="PLA2-like_dom"/>
</dbReference>
<dbReference type="Gene3D" id="1.20.90.10">
    <property type="entry name" value="Phospholipase A2 domain"/>
    <property type="match status" value="1"/>
</dbReference>
<comment type="subcellular location">
    <subcellularLocation>
        <location evidence="1">Secreted</location>
    </subcellularLocation>
</comment>
<protein>
    <recommendedName>
        <fullName evidence="3">Phospholipase A2-like central domain-containing protein</fullName>
    </recommendedName>
</protein>
<dbReference type="Proteomes" id="UP001634394">
    <property type="component" value="Unassembled WGS sequence"/>
</dbReference>
<organism evidence="4 5">
    <name type="scientific">Sinanodonta woodiana</name>
    <name type="common">Chinese pond mussel</name>
    <name type="synonym">Anodonta woodiana</name>
    <dbReference type="NCBI Taxonomy" id="1069815"/>
    <lineage>
        <taxon>Eukaryota</taxon>
        <taxon>Metazoa</taxon>
        <taxon>Spiralia</taxon>
        <taxon>Lophotrochozoa</taxon>
        <taxon>Mollusca</taxon>
        <taxon>Bivalvia</taxon>
        <taxon>Autobranchia</taxon>
        <taxon>Heteroconchia</taxon>
        <taxon>Palaeoheterodonta</taxon>
        <taxon>Unionida</taxon>
        <taxon>Unionoidea</taxon>
        <taxon>Unionidae</taxon>
        <taxon>Unioninae</taxon>
        <taxon>Sinanodonta</taxon>
    </lineage>
</organism>
<accession>A0ABD3V781</accession>
<name>A0ABD3V781_SINWO</name>
<dbReference type="AlphaFoldDB" id="A0ABD3V781"/>
<dbReference type="SUPFAM" id="SSF48619">
    <property type="entry name" value="Phospholipase A2, PLA2"/>
    <property type="match status" value="1"/>
</dbReference>
<dbReference type="Pfam" id="PF05826">
    <property type="entry name" value="Phospholip_A2_2"/>
    <property type="match status" value="1"/>
</dbReference>
<dbReference type="EMBL" id="JBJQND010000013">
    <property type="protein sequence ID" value="KAL3856387.1"/>
    <property type="molecule type" value="Genomic_DNA"/>
</dbReference>
<feature type="domain" description="Phospholipase A2-like central" evidence="3">
    <location>
        <begin position="45"/>
        <end position="145"/>
    </location>
</feature>
<dbReference type="InterPro" id="IPR036444">
    <property type="entry name" value="PLipase_A2_dom_sf"/>
</dbReference>
<evidence type="ECO:0000256" key="1">
    <source>
        <dbReference type="ARBA" id="ARBA00004613"/>
    </source>
</evidence>
<proteinExistence type="predicted"/>
<evidence type="ECO:0000259" key="3">
    <source>
        <dbReference type="Pfam" id="PF05826"/>
    </source>
</evidence>
<comment type="caution">
    <text evidence="4">The sequence shown here is derived from an EMBL/GenBank/DDBJ whole genome shotgun (WGS) entry which is preliminary data.</text>
</comment>
<sequence>MLETSTSPFMVWEESTTSTSNCSEADCDKLIIDAKPNKTRKSFVMPGTLWCGVGSAATDYDDLGTHRSTDMCCREHDHCDTYLESYQTGFGLYNNGLYTAMDCNCDEKFFNCLKNASENAESNDDKVTASTIGKFFFDTLQRSCLIFDYPPVCTKWLFFICREYTKNLTAPKVWQWKSGYLAFGNMTGNATHDKGANNTDAIIP</sequence>
<keyword evidence="2" id="KW-0964">Secreted</keyword>